<name>A0A7R7WFF8_ASPKA</name>
<gene>
    <name evidence="1" type="ORF">AKAW2_60039S</name>
</gene>
<dbReference type="GeneID" id="64963096"/>
<protein>
    <submittedName>
        <fullName evidence="1">Uncharacterized protein</fullName>
    </submittedName>
</protein>
<evidence type="ECO:0000313" key="1">
    <source>
        <dbReference type="EMBL" id="BCS01775.1"/>
    </source>
</evidence>
<organism evidence="1 2">
    <name type="scientific">Aspergillus kawachii</name>
    <name type="common">White koji mold</name>
    <name type="synonym">Aspergillus awamori var. kawachi</name>
    <dbReference type="NCBI Taxonomy" id="1069201"/>
    <lineage>
        <taxon>Eukaryota</taxon>
        <taxon>Fungi</taxon>
        <taxon>Dikarya</taxon>
        <taxon>Ascomycota</taxon>
        <taxon>Pezizomycotina</taxon>
        <taxon>Eurotiomycetes</taxon>
        <taxon>Eurotiomycetidae</taxon>
        <taxon>Eurotiales</taxon>
        <taxon>Aspergillaceae</taxon>
        <taxon>Aspergillus</taxon>
        <taxon>Aspergillus subgen. Circumdati</taxon>
    </lineage>
</organism>
<dbReference type="AlphaFoldDB" id="A0A7R7WFF8"/>
<sequence length="111" mass="12492">MPVGIFPTLVPPKASGNTEFHTWEIPLGIVPILLESNTRKGINLIVLLRRIWAIVLGQCVESDWLCFKVRGMTAACFDLDELVHQRMAASAWGFHLLYLIRPDPTDIYICG</sequence>
<proteinExistence type="predicted"/>
<dbReference type="KEGG" id="aluc:AKAW2_60039S"/>
<keyword evidence="2" id="KW-1185">Reference proteome</keyword>
<dbReference type="EMBL" id="AP024430">
    <property type="protein sequence ID" value="BCS01775.1"/>
    <property type="molecule type" value="Genomic_DNA"/>
</dbReference>
<evidence type="ECO:0000313" key="2">
    <source>
        <dbReference type="Proteomes" id="UP000661280"/>
    </source>
</evidence>
<dbReference type="RefSeq" id="XP_041545537.1">
    <property type="nucleotide sequence ID" value="XM_041692120.1"/>
</dbReference>
<reference evidence="1" key="2">
    <citation type="submission" date="2021-02" db="EMBL/GenBank/DDBJ databases">
        <title>Aspergillus luchuensis mut. kawachii IFO 4304 genome sequence.</title>
        <authorList>
            <person name="Mori K."/>
            <person name="Kadooka C."/>
            <person name="Goto M."/>
            <person name="Futagami T."/>
        </authorList>
    </citation>
    <scope>NUCLEOTIDE SEQUENCE</scope>
    <source>
        <strain evidence="1">IFO 4308</strain>
    </source>
</reference>
<accession>A0A7R7WFF8</accession>
<dbReference type="Proteomes" id="UP000661280">
    <property type="component" value="Chromosome 6"/>
</dbReference>
<reference evidence="1" key="1">
    <citation type="submission" date="2021-01" db="EMBL/GenBank/DDBJ databases">
        <authorList>
            <consortium name="Aspergillus luchuensis mut. kawachii IFO 4304 genome sequencing consortium"/>
            <person name="Kazuki M."/>
            <person name="Futagami T."/>
        </authorList>
    </citation>
    <scope>NUCLEOTIDE SEQUENCE</scope>
    <source>
        <strain evidence="1">IFO 4308</strain>
    </source>
</reference>